<dbReference type="EMBL" id="JAHDVG010000463">
    <property type="protein sequence ID" value="KAH1185619.1"/>
    <property type="molecule type" value="Genomic_DNA"/>
</dbReference>
<evidence type="ECO:0000313" key="2">
    <source>
        <dbReference type="Proteomes" id="UP000827986"/>
    </source>
</evidence>
<evidence type="ECO:0000313" key="1">
    <source>
        <dbReference type="EMBL" id="KAH1185619.1"/>
    </source>
</evidence>
<sequence>MLEKTLKDAICCQYVENQKQKPEQGKAFEVKCKWNTSNHFLPGGSFTQFADWRFIDRAWFNCVLLNGAVRHGNWDKRCSKCDYAKETLPHVLCSCKPHS</sequence>
<keyword evidence="2" id="KW-1185">Reference proteome</keyword>
<organism evidence="1 2">
    <name type="scientific">Mauremys mutica</name>
    <name type="common">yellowpond turtle</name>
    <dbReference type="NCBI Taxonomy" id="74926"/>
    <lineage>
        <taxon>Eukaryota</taxon>
        <taxon>Metazoa</taxon>
        <taxon>Chordata</taxon>
        <taxon>Craniata</taxon>
        <taxon>Vertebrata</taxon>
        <taxon>Euteleostomi</taxon>
        <taxon>Archelosauria</taxon>
        <taxon>Testudinata</taxon>
        <taxon>Testudines</taxon>
        <taxon>Cryptodira</taxon>
        <taxon>Durocryptodira</taxon>
        <taxon>Testudinoidea</taxon>
        <taxon>Geoemydidae</taxon>
        <taxon>Geoemydinae</taxon>
        <taxon>Mauremys</taxon>
    </lineage>
</organism>
<dbReference type="AlphaFoldDB" id="A0A9D3XQ76"/>
<dbReference type="Proteomes" id="UP000827986">
    <property type="component" value="Unassembled WGS sequence"/>
</dbReference>
<reference evidence="1" key="1">
    <citation type="submission" date="2021-09" db="EMBL/GenBank/DDBJ databases">
        <title>The genome of Mauremys mutica provides insights into the evolution of semi-aquatic lifestyle.</title>
        <authorList>
            <person name="Gong S."/>
            <person name="Gao Y."/>
        </authorList>
    </citation>
    <scope>NUCLEOTIDE SEQUENCE</scope>
    <source>
        <strain evidence="1">MM-2020</strain>
        <tissue evidence="1">Muscle</tissue>
    </source>
</reference>
<protein>
    <submittedName>
        <fullName evidence="1">Uncharacterized protein</fullName>
    </submittedName>
</protein>
<comment type="caution">
    <text evidence="1">The sequence shown here is derived from an EMBL/GenBank/DDBJ whole genome shotgun (WGS) entry which is preliminary data.</text>
</comment>
<proteinExistence type="predicted"/>
<gene>
    <name evidence="1" type="ORF">KIL84_018368</name>
</gene>
<name>A0A9D3XQ76_9SAUR</name>
<accession>A0A9D3XQ76</accession>